<protein>
    <submittedName>
        <fullName evidence="1">Uncharacterized protein</fullName>
    </submittedName>
</protein>
<dbReference type="AlphaFoldDB" id="A0A7C5Z7C4"/>
<evidence type="ECO:0000313" key="1">
    <source>
        <dbReference type="EMBL" id="HHS01981.1"/>
    </source>
</evidence>
<organism evidence="1">
    <name type="scientific">Caldicellulosiruptor owensensis</name>
    <dbReference type="NCBI Taxonomy" id="55205"/>
    <lineage>
        <taxon>Bacteria</taxon>
        <taxon>Bacillati</taxon>
        <taxon>Bacillota</taxon>
        <taxon>Bacillota incertae sedis</taxon>
        <taxon>Caldicellulosiruptorales</taxon>
        <taxon>Caldicellulosiruptoraceae</taxon>
        <taxon>Caldicellulosiruptor</taxon>
    </lineage>
</organism>
<comment type="caution">
    <text evidence="1">The sequence shown here is derived from an EMBL/GenBank/DDBJ whole genome shotgun (WGS) entry which is preliminary data.</text>
</comment>
<dbReference type="InterPro" id="IPR049215">
    <property type="entry name" value="DUF6809"/>
</dbReference>
<gene>
    <name evidence="1" type="ORF">ENL71_05580</name>
</gene>
<proteinExistence type="predicted"/>
<accession>A0A7C5Z7C4</accession>
<reference evidence="1" key="1">
    <citation type="journal article" date="2020" name="mSystems">
        <title>Genome- and Community-Level Interaction Insights into Carbon Utilization and Element Cycling Functions of Hydrothermarchaeota in Hydrothermal Sediment.</title>
        <authorList>
            <person name="Zhou Z."/>
            <person name="Liu Y."/>
            <person name="Xu W."/>
            <person name="Pan J."/>
            <person name="Luo Z.H."/>
            <person name="Li M."/>
        </authorList>
    </citation>
    <scope>NUCLEOTIDE SEQUENCE [LARGE SCALE GENOMIC DNA]</scope>
    <source>
        <strain evidence="1">SpSt-102</strain>
    </source>
</reference>
<dbReference type="EMBL" id="DRUZ01000070">
    <property type="protein sequence ID" value="HHS01981.1"/>
    <property type="molecule type" value="Genomic_DNA"/>
</dbReference>
<name>A0A7C5Z7C4_9FIRM</name>
<dbReference type="Pfam" id="PF20648">
    <property type="entry name" value="DUF6809"/>
    <property type="match status" value="1"/>
</dbReference>
<sequence>MTVQYPKTKDVIVELIENLVYDGVYEHHADLEENEQWQKLQEEIQQIMKTLKQLVPPQQHSLLDELMDKIFYMNSMAELNAYKFGLFDGAKLLNFLTSGEILQCGDS</sequence>